<dbReference type="Proteomes" id="UP000663720">
    <property type="component" value="Chromosome"/>
</dbReference>
<dbReference type="EC" id="6.2.1.30" evidence="6 9"/>
<protein>
    <recommendedName>
        <fullName evidence="7 9">Phenylacetate-coenzyme A ligase</fullName>
        <ecNumber evidence="6 9">6.2.1.30</ecNumber>
    </recommendedName>
    <alternativeName>
        <fullName evidence="8 9">Phenylacetyl-CoA ligase</fullName>
    </alternativeName>
</protein>
<reference evidence="12" key="1">
    <citation type="journal article" date="2021" name="Microb. Physiol.">
        <title>Proteogenomic Insights into the Physiology of Marine, Sulfate-Reducing, Filamentous Desulfonema limicola and Desulfonema magnum.</title>
        <authorList>
            <person name="Schnaars V."/>
            <person name="Wohlbrand L."/>
            <person name="Scheve S."/>
            <person name="Hinrichs C."/>
            <person name="Reinhardt R."/>
            <person name="Rabus R."/>
        </authorList>
    </citation>
    <scope>NUCLEOTIDE SEQUENCE</scope>
    <source>
        <strain evidence="12">5ac10</strain>
    </source>
</reference>
<dbReference type="Pfam" id="PF00501">
    <property type="entry name" value="AMP-binding"/>
    <property type="match status" value="1"/>
</dbReference>
<dbReference type="Gene3D" id="3.30.300.30">
    <property type="match status" value="1"/>
</dbReference>
<evidence type="ECO:0000256" key="5">
    <source>
        <dbReference type="ARBA" id="ARBA00061566"/>
    </source>
</evidence>
<dbReference type="CDD" id="cd05913">
    <property type="entry name" value="PaaK"/>
    <property type="match status" value="1"/>
</dbReference>
<dbReference type="PANTHER" id="PTHR43845:SF1">
    <property type="entry name" value="BLR5969 PROTEIN"/>
    <property type="match status" value="1"/>
</dbReference>
<dbReference type="AlphaFoldDB" id="A0A975B7I4"/>
<dbReference type="KEGG" id="dli:dnl_22700"/>
<dbReference type="InterPro" id="IPR000873">
    <property type="entry name" value="AMP-dep_synth/lig_dom"/>
</dbReference>
<evidence type="ECO:0000259" key="10">
    <source>
        <dbReference type="Pfam" id="PF00501"/>
    </source>
</evidence>
<comment type="subunit">
    <text evidence="1">Monomer.</text>
</comment>
<dbReference type="InterPro" id="IPR028154">
    <property type="entry name" value="AMP-dep_Lig_C"/>
</dbReference>
<dbReference type="PANTHER" id="PTHR43845">
    <property type="entry name" value="BLR5969 PROTEIN"/>
    <property type="match status" value="1"/>
</dbReference>
<feature type="domain" description="AMP-dependent synthetase/ligase" evidence="10">
    <location>
        <begin position="86"/>
        <end position="287"/>
    </location>
</feature>
<dbReference type="GO" id="GO:0010124">
    <property type="term" value="P:phenylacetate catabolic process"/>
    <property type="evidence" value="ECO:0007669"/>
    <property type="project" value="UniProtKB-UniRule"/>
</dbReference>
<comment type="catalytic activity">
    <reaction evidence="9">
        <text>2-phenylacetate + ATP + CoA = phenylacetyl-CoA + AMP + diphosphate</text>
        <dbReference type="Rhea" id="RHEA:20956"/>
        <dbReference type="ChEBI" id="CHEBI:18401"/>
        <dbReference type="ChEBI" id="CHEBI:30616"/>
        <dbReference type="ChEBI" id="CHEBI:33019"/>
        <dbReference type="ChEBI" id="CHEBI:57287"/>
        <dbReference type="ChEBI" id="CHEBI:57390"/>
        <dbReference type="ChEBI" id="CHEBI:456215"/>
        <dbReference type="EC" id="6.2.1.30"/>
    </reaction>
</comment>
<dbReference type="Gene3D" id="3.40.50.12780">
    <property type="entry name" value="N-terminal domain of ligase-like"/>
    <property type="match status" value="1"/>
</dbReference>
<sequence>MKMNQTFMPDFKNEEELKAFQLKGLKWTVNHAYKGSPEYKAKLDNAGTAPDDIKTLEDLVKLPFTTAHDLRKGYPFPLCSVPFEKVVRIHSSSGTTGKRKNLCYTQNDIDNWMNFFARAYEMAGVTPEDRVQIAVGYGVWTAGVGFQLACEKLGAMALPVGPGNVDMQCQFLEDLQSTVLCCTASMGLLMAEEVHRRGLTDKISLKKIIYGSERSSVSMRKKISELLGGAELFDITGLTELYGPGTGIECPDHDCIHYWADYYILEILDPETLQPVPQGEWGEMVVTSLCKEAVPLIRYRTRDITRIIPGPCTCGSIMPRHSRIKGRTDDMFKFRAVNIYPSTIDVVLSEIPGIGSEYQIHLSRDDSERGVMRLVVEFEENADKTRKDALTREVIRRVKKKILVTPDVEIVDYGTLPRSERKSKRVFDTRIQDSIV</sequence>
<name>A0A975B7I4_9BACT</name>
<evidence type="ECO:0000256" key="7">
    <source>
        <dbReference type="ARBA" id="ARBA00068695"/>
    </source>
</evidence>
<dbReference type="PIRSF" id="PIRSF006444">
    <property type="entry name" value="PaaK"/>
    <property type="match status" value="1"/>
</dbReference>
<dbReference type="InterPro" id="IPR045851">
    <property type="entry name" value="AMP-bd_C_sf"/>
</dbReference>
<evidence type="ECO:0000256" key="9">
    <source>
        <dbReference type="PIRNR" id="PIRNR006444"/>
    </source>
</evidence>
<evidence type="ECO:0000256" key="3">
    <source>
        <dbReference type="ARBA" id="ARBA00022741"/>
    </source>
</evidence>
<organism evidence="12 13">
    <name type="scientific">Desulfonema limicola</name>
    <dbReference type="NCBI Taxonomy" id="45656"/>
    <lineage>
        <taxon>Bacteria</taxon>
        <taxon>Pseudomonadati</taxon>
        <taxon>Thermodesulfobacteriota</taxon>
        <taxon>Desulfobacteria</taxon>
        <taxon>Desulfobacterales</taxon>
        <taxon>Desulfococcaceae</taxon>
        <taxon>Desulfonema</taxon>
    </lineage>
</organism>
<dbReference type="GO" id="GO:0047475">
    <property type="term" value="F:phenylacetate-CoA ligase activity"/>
    <property type="evidence" value="ECO:0007669"/>
    <property type="project" value="UniProtKB-EC"/>
</dbReference>
<dbReference type="Pfam" id="PF14535">
    <property type="entry name" value="AMP-binding_C_2"/>
    <property type="match status" value="1"/>
</dbReference>
<evidence type="ECO:0000256" key="1">
    <source>
        <dbReference type="ARBA" id="ARBA00011245"/>
    </source>
</evidence>
<keyword evidence="3 9" id="KW-0547">Nucleotide-binding</keyword>
<evidence type="ECO:0000313" key="13">
    <source>
        <dbReference type="Proteomes" id="UP000663720"/>
    </source>
</evidence>
<keyword evidence="2 9" id="KW-0436">Ligase</keyword>
<dbReference type="InterPro" id="IPR042099">
    <property type="entry name" value="ANL_N_sf"/>
</dbReference>
<evidence type="ECO:0000256" key="2">
    <source>
        <dbReference type="ARBA" id="ARBA00022598"/>
    </source>
</evidence>
<dbReference type="SUPFAM" id="SSF56801">
    <property type="entry name" value="Acetyl-CoA synthetase-like"/>
    <property type="match status" value="1"/>
</dbReference>
<dbReference type="GO" id="GO:0000166">
    <property type="term" value="F:nucleotide binding"/>
    <property type="evidence" value="ECO:0007669"/>
    <property type="project" value="UniProtKB-KW"/>
</dbReference>
<gene>
    <name evidence="12" type="primary">paaK</name>
    <name evidence="12" type="ORF">dnl_22700</name>
</gene>
<evidence type="ECO:0000259" key="11">
    <source>
        <dbReference type="Pfam" id="PF14535"/>
    </source>
</evidence>
<evidence type="ECO:0000256" key="6">
    <source>
        <dbReference type="ARBA" id="ARBA00066629"/>
    </source>
</evidence>
<dbReference type="EMBL" id="CP061799">
    <property type="protein sequence ID" value="QTA79985.1"/>
    <property type="molecule type" value="Genomic_DNA"/>
</dbReference>
<keyword evidence="13" id="KW-1185">Reference proteome</keyword>
<evidence type="ECO:0000256" key="4">
    <source>
        <dbReference type="ARBA" id="ARBA00060591"/>
    </source>
</evidence>
<comment type="function">
    <text evidence="9">Catalyzes the activation of phenylacetic acid (PA) to phenylacetyl-CoA (PA-CoA).</text>
</comment>
<evidence type="ECO:0000256" key="8">
    <source>
        <dbReference type="ARBA" id="ARBA00075111"/>
    </source>
</evidence>
<dbReference type="InterPro" id="IPR011880">
    <property type="entry name" value="PA_CoA_ligase"/>
</dbReference>
<dbReference type="FunFam" id="3.40.50.12780:FF:000016">
    <property type="entry name" value="Phenylacetate-coenzyme A ligase"/>
    <property type="match status" value="1"/>
</dbReference>
<accession>A0A975B7I4</accession>
<proteinExistence type="inferred from homology"/>
<comment type="similarity">
    <text evidence="5 9">Belongs to the phenylacetyl-CoA ligase family.</text>
</comment>
<feature type="domain" description="AMP-dependent ligase C-terminal" evidence="11">
    <location>
        <begin position="337"/>
        <end position="430"/>
    </location>
</feature>
<comment type="pathway">
    <text evidence="4 9">Aromatic compound metabolism; phenylacetate degradation.</text>
</comment>
<evidence type="ECO:0000313" key="12">
    <source>
        <dbReference type="EMBL" id="QTA79985.1"/>
    </source>
</evidence>